<evidence type="ECO:0000313" key="10">
    <source>
        <dbReference type="Proteomes" id="UP000199412"/>
    </source>
</evidence>
<dbReference type="PANTHER" id="PTHR30047">
    <property type="entry name" value="HIGH-AFFINITY CHOLINE TRANSPORT PROTEIN-RELATED"/>
    <property type="match status" value="1"/>
</dbReference>
<reference evidence="9 10" key="1">
    <citation type="submission" date="2016-10" db="EMBL/GenBank/DDBJ databases">
        <authorList>
            <person name="de Groot N.N."/>
        </authorList>
    </citation>
    <scope>NUCLEOTIDE SEQUENCE [LARGE SCALE GENOMIC DNA]</scope>
    <source>
        <strain evidence="9 10">ATCC 700224</strain>
    </source>
</reference>
<dbReference type="RefSeq" id="WP_092785763.1">
    <property type="nucleotide sequence ID" value="NZ_FNAP01000006.1"/>
</dbReference>
<feature type="transmembrane region" description="Helical" evidence="8">
    <location>
        <begin position="259"/>
        <end position="279"/>
    </location>
</feature>
<dbReference type="NCBIfam" id="TIGR00842">
    <property type="entry name" value="bcct"/>
    <property type="match status" value="1"/>
</dbReference>
<feature type="transmembrane region" description="Helical" evidence="8">
    <location>
        <begin position="397"/>
        <end position="416"/>
    </location>
</feature>
<dbReference type="PROSITE" id="PS01303">
    <property type="entry name" value="BCCT"/>
    <property type="match status" value="1"/>
</dbReference>
<feature type="transmembrane region" description="Helical" evidence="8">
    <location>
        <begin position="49"/>
        <end position="69"/>
    </location>
</feature>
<dbReference type="STRING" id="69960.SAMN05421720_106186"/>
<evidence type="ECO:0000256" key="6">
    <source>
        <dbReference type="ARBA" id="ARBA00022989"/>
    </source>
</evidence>
<evidence type="ECO:0000256" key="4">
    <source>
        <dbReference type="ARBA" id="ARBA00022475"/>
    </source>
</evidence>
<evidence type="ECO:0000256" key="7">
    <source>
        <dbReference type="ARBA" id="ARBA00023136"/>
    </source>
</evidence>
<name>A0A1G7CSQ6_9PROT</name>
<evidence type="ECO:0000313" key="9">
    <source>
        <dbReference type="EMBL" id="SDE41780.1"/>
    </source>
</evidence>
<dbReference type="PANTHER" id="PTHR30047:SF7">
    <property type="entry name" value="HIGH-AFFINITY CHOLINE TRANSPORT PROTEIN"/>
    <property type="match status" value="1"/>
</dbReference>
<evidence type="ECO:0000256" key="3">
    <source>
        <dbReference type="ARBA" id="ARBA00022448"/>
    </source>
</evidence>
<feature type="transmembrane region" description="Helical" evidence="8">
    <location>
        <begin position="229"/>
        <end position="247"/>
    </location>
</feature>
<keyword evidence="10" id="KW-1185">Reference proteome</keyword>
<dbReference type="InterPro" id="IPR018093">
    <property type="entry name" value="BCCT_CS"/>
</dbReference>
<feature type="transmembrane region" description="Helical" evidence="8">
    <location>
        <begin position="190"/>
        <end position="209"/>
    </location>
</feature>
<dbReference type="GO" id="GO:0005886">
    <property type="term" value="C:plasma membrane"/>
    <property type="evidence" value="ECO:0007669"/>
    <property type="project" value="UniProtKB-SubCell"/>
</dbReference>
<dbReference type="AlphaFoldDB" id="A0A1G7CSQ6"/>
<evidence type="ECO:0000256" key="2">
    <source>
        <dbReference type="ARBA" id="ARBA00005658"/>
    </source>
</evidence>
<keyword evidence="3" id="KW-0813">Transport</keyword>
<feature type="transmembrane region" description="Helical" evidence="8">
    <location>
        <begin position="140"/>
        <end position="160"/>
    </location>
</feature>
<evidence type="ECO:0000256" key="1">
    <source>
        <dbReference type="ARBA" id="ARBA00004651"/>
    </source>
</evidence>
<keyword evidence="4" id="KW-1003">Cell membrane</keyword>
<evidence type="ECO:0000256" key="5">
    <source>
        <dbReference type="ARBA" id="ARBA00022692"/>
    </source>
</evidence>
<dbReference type="EMBL" id="FNAP01000006">
    <property type="protein sequence ID" value="SDE41780.1"/>
    <property type="molecule type" value="Genomic_DNA"/>
</dbReference>
<evidence type="ECO:0000256" key="8">
    <source>
        <dbReference type="SAM" id="Phobius"/>
    </source>
</evidence>
<protein>
    <submittedName>
        <fullName evidence="9">Choline/glycine/proline betaine transport protein</fullName>
    </submittedName>
</protein>
<organism evidence="9 10">
    <name type="scientific">Rhodospira trueperi</name>
    <dbReference type="NCBI Taxonomy" id="69960"/>
    <lineage>
        <taxon>Bacteria</taxon>
        <taxon>Pseudomonadati</taxon>
        <taxon>Pseudomonadota</taxon>
        <taxon>Alphaproteobacteria</taxon>
        <taxon>Rhodospirillales</taxon>
        <taxon>Rhodospirillaceae</taxon>
        <taxon>Rhodospira</taxon>
    </lineage>
</organism>
<dbReference type="OrthoDB" id="9775735at2"/>
<keyword evidence="7 8" id="KW-0472">Membrane</keyword>
<gene>
    <name evidence="9" type="ORF">SAMN05421720_106186</name>
</gene>
<comment type="subcellular location">
    <subcellularLocation>
        <location evidence="1">Cell membrane</location>
        <topology evidence="1">Multi-pass membrane protein</topology>
    </subcellularLocation>
</comment>
<sequence>MRIPATINPPVFFGSAGLTLAFVVFGVAFPETANATFSAVQTWIVETFGWFYMLSVAVFVVFALGLALSDHGQVRLGPDDSRPDYSYGSWFAMLFSAGMGIGLMFFGVAEPMMHFMSPPTGIGGDMAAAREAMKITFFHWGIHAWAIYAVIGLALAYYAFRHDLPLTIRSALHPLIGERIHGPIGHAADIFAVLGTMFGVATSLGLGVLQVNAGLAHLFDVPETTTVQLLLIAAITLMATASVVAGLDAGIKRLSNLNLFLALALLVFVLLAGPTLFLLKVTVQNTGAYLSEVVSKTFTLYAYEPNEWIGGWTLFYWAWWIAWSPFVGMFIARVSRGRTIREFVVGVLLVPVGFTFIWLSFFGNGAISLDQGAAGGAIAAAVADNVPLALFTFLEQLPFAEISSVLATVLVVTFFVTSSDSGSLVIDIITSGGASRTPVWQRTMWALSEGLVAAALLLAGGLTALQTASITAALPFAFIMLLVCFALLKSLRIEAARRESLTLSSSVQVSGADVDWRRWLANIVHQPRRGRIEAFLHNTVLGAMQDVAQEVSKLGQLEADARLEGREATLTIHHGVERAFLYAVKPRAFDASEEYAFSQGLAEVNDEHDDQYYRAEVFLSEGSQNYNVFGYTREQIIGDILSQYQKHVQFLHLTR</sequence>
<feature type="transmembrane region" description="Helical" evidence="8">
    <location>
        <begin position="90"/>
        <end position="109"/>
    </location>
</feature>
<feature type="transmembrane region" description="Helical" evidence="8">
    <location>
        <begin position="12"/>
        <end position="29"/>
    </location>
</feature>
<keyword evidence="5 8" id="KW-0812">Transmembrane</keyword>
<feature type="transmembrane region" description="Helical" evidence="8">
    <location>
        <begin position="468"/>
        <end position="488"/>
    </location>
</feature>
<feature type="transmembrane region" description="Helical" evidence="8">
    <location>
        <begin position="314"/>
        <end position="331"/>
    </location>
</feature>
<dbReference type="GO" id="GO:0022857">
    <property type="term" value="F:transmembrane transporter activity"/>
    <property type="evidence" value="ECO:0007669"/>
    <property type="project" value="InterPro"/>
</dbReference>
<keyword evidence="6 8" id="KW-1133">Transmembrane helix</keyword>
<accession>A0A1G7CSQ6</accession>
<proteinExistence type="inferred from homology"/>
<dbReference type="Pfam" id="PF02028">
    <property type="entry name" value="BCCT"/>
    <property type="match status" value="1"/>
</dbReference>
<feature type="transmembrane region" description="Helical" evidence="8">
    <location>
        <begin position="343"/>
        <end position="361"/>
    </location>
</feature>
<dbReference type="Proteomes" id="UP000199412">
    <property type="component" value="Unassembled WGS sequence"/>
</dbReference>
<dbReference type="NCBIfam" id="NF007399">
    <property type="entry name" value="PRK09928.1"/>
    <property type="match status" value="1"/>
</dbReference>
<comment type="similarity">
    <text evidence="2">Belongs to the BCCT transporter (TC 2.A.15) family.</text>
</comment>
<dbReference type="InterPro" id="IPR000060">
    <property type="entry name" value="BCCT_transptr"/>
</dbReference>